<protein>
    <submittedName>
        <fullName evidence="2">Uncharacterized protein</fullName>
    </submittedName>
</protein>
<accession>A0A916LFW0</accession>
<evidence type="ECO:0000313" key="2">
    <source>
        <dbReference type="EMBL" id="CPA04237.1"/>
    </source>
</evidence>
<comment type="caution">
    <text evidence="2">The sequence shown here is derived from an EMBL/GenBank/DDBJ whole genome shotgun (WGS) entry which is preliminary data.</text>
</comment>
<feature type="compositionally biased region" description="Basic and acidic residues" evidence="1">
    <location>
        <begin position="121"/>
        <end position="132"/>
    </location>
</feature>
<sequence length="143" mass="15163">MVDHQAGAAEPVQTLQLGKYGRAVELQGPTELVWHHFEPGGAHACPLMRRVVAVQQGDVPFLDPGTTGEHQRGAVADGCHPLDAGAHRLQGLPGAGGDAPAGLPVDQQRHPDTPVDLLQSGHDDVTNMRDSNVDRQRLRLNGG</sequence>
<evidence type="ECO:0000256" key="1">
    <source>
        <dbReference type="SAM" id="MobiDB-lite"/>
    </source>
</evidence>
<evidence type="ECO:0000313" key="3">
    <source>
        <dbReference type="Proteomes" id="UP000039021"/>
    </source>
</evidence>
<dbReference type="Proteomes" id="UP000039021">
    <property type="component" value="Unassembled WGS sequence"/>
</dbReference>
<reference evidence="3" key="1">
    <citation type="submission" date="2015-03" db="EMBL/GenBank/DDBJ databases">
        <authorList>
            <consortium name="Pathogen Informatics"/>
        </authorList>
    </citation>
    <scope>NUCLEOTIDE SEQUENCE [LARGE SCALE GENOMIC DNA]</scope>
    <source>
        <strain evidence="3">N09902308</strain>
    </source>
</reference>
<organism evidence="2 3">
    <name type="scientific">Mycobacterium tuberculosis</name>
    <dbReference type="NCBI Taxonomy" id="1773"/>
    <lineage>
        <taxon>Bacteria</taxon>
        <taxon>Bacillati</taxon>
        <taxon>Actinomycetota</taxon>
        <taxon>Actinomycetes</taxon>
        <taxon>Mycobacteriales</taxon>
        <taxon>Mycobacteriaceae</taxon>
        <taxon>Mycobacterium</taxon>
        <taxon>Mycobacterium tuberculosis complex</taxon>
    </lineage>
</organism>
<name>A0A916LFW0_MYCTX</name>
<feature type="region of interest" description="Disordered" evidence="1">
    <location>
        <begin position="78"/>
        <end position="132"/>
    </location>
</feature>
<gene>
    <name evidence="2" type="ORF">ERS007739_04333</name>
</gene>
<dbReference type="EMBL" id="CSBK01002636">
    <property type="protein sequence ID" value="CPA04237.1"/>
    <property type="molecule type" value="Genomic_DNA"/>
</dbReference>
<dbReference type="AlphaFoldDB" id="A0A916LFW0"/>
<proteinExistence type="predicted"/>